<proteinExistence type="predicted"/>
<evidence type="ECO:0000313" key="1">
    <source>
        <dbReference type="EMBL" id="OXU27913.1"/>
    </source>
</evidence>
<comment type="caution">
    <text evidence="1">The sequence shown here is derived from an EMBL/GenBank/DDBJ whole genome shotgun (WGS) entry which is preliminary data.</text>
</comment>
<dbReference type="Proteomes" id="UP000215335">
    <property type="component" value="Unassembled WGS sequence"/>
</dbReference>
<reference evidence="1 2" key="1">
    <citation type="journal article" date="2017" name="Curr. Biol.">
        <title>The Evolution of Venom by Co-option of Single-Copy Genes.</title>
        <authorList>
            <person name="Martinson E.O."/>
            <person name="Mrinalini"/>
            <person name="Kelkar Y.D."/>
            <person name="Chang C.H."/>
            <person name="Werren J.H."/>
        </authorList>
    </citation>
    <scope>NUCLEOTIDE SEQUENCE [LARGE SCALE GENOMIC DNA]</scope>
    <source>
        <strain evidence="1 2">Alberta</strain>
        <tissue evidence="1">Whole body</tissue>
    </source>
</reference>
<evidence type="ECO:0000313" key="2">
    <source>
        <dbReference type="Proteomes" id="UP000215335"/>
    </source>
</evidence>
<dbReference type="EMBL" id="NNAY01000512">
    <property type="protein sequence ID" value="OXU27913.1"/>
    <property type="molecule type" value="Genomic_DNA"/>
</dbReference>
<dbReference type="AlphaFoldDB" id="A0A232FBS3"/>
<organism evidence="1 2">
    <name type="scientific">Trichomalopsis sarcophagae</name>
    <dbReference type="NCBI Taxonomy" id="543379"/>
    <lineage>
        <taxon>Eukaryota</taxon>
        <taxon>Metazoa</taxon>
        <taxon>Ecdysozoa</taxon>
        <taxon>Arthropoda</taxon>
        <taxon>Hexapoda</taxon>
        <taxon>Insecta</taxon>
        <taxon>Pterygota</taxon>
        <taxon>Neoptera</taxon>
        <taxon>Endopterygota</taxon>
        <taxon>Hymenoptera</taxon>
        <taxon>Apocrita</taxon>
        <taxon>Proctotrupomorpha</taxon>
        <taxon>Chalcidoidea</taxon>
        <taxon>Pteromalidae</taxon>
        <taxon>Pteromalinae</taxon>
        <taxon>Trichomalopsis</taxon>
    </lineage>
</organism>
<name>A0A232FBS3_9HYME</name>
<accession>A0A232FBS3</accession>
<gene>
    <name evidence="1" type="ORF">TSAR_013743</name>
</gene>
<keyword evidence="2" id="KW-1185">Reference proteome</keyword>
<sequence>MERDYVTNSGYPSRLSRRAGKLVGSHWVDVNSVHTHTSSASIH</sequence>
<protein>
    <submittedName>
        <fullName evidence="1">Uncharacterized protein</fullName>
    </submittedName>
</protein>